<dbReference type="PANTHER" id="PTHR30349">
    <property type="entry name" value="PHAGE INTEGRASE-RELATED"/>
    <property type="match status" value="1"/>
</dbReference>
<evidence type="ECO:0000259" key="4">
    <source>
        <dbReference type="PROSITE" id="PS51898"/>
    </source>
</evidence>
<dbReference type="InterPro" id="IPR013762">
    <property type="entry name" value="Integrase-like_cat_sf"/>
</dbReference>
<reference evidence="5 6" key="1">
    <citation type="journal article" date="2014" name="BMC Genomics">
        <title>Comparison of environmental and isolate Sulfobacillus genomes reveals diverse carbon, sulfur, nitrogen, and hydrogen metabolisms.</title>
        <authorList>
            <person name="Justice N.B."/>
            <person name="Norman A."/>
            <person name="Brown C.T."/>
            <person name="Singh A."/>
            <person name="Thomas B.C."/>
            <person name="Banfield J.F."/>
        </authorList>
    </citation>
    <scope>NUCLEOTIDE SEQUENCE [LARGE SCALE GENOMIC DNA]</scope>
    <source>
        <strain evidence="5">AMDSBA3</strain>
    </source>
</reference>
<dbReference type="GO" id="GO:0015074">
    <property type="term" value="P:DNA integration"/>
    <property type="evidence" value="ECO:0007669"/>
    <property type="project" value="UniProtKB-KW"/>
</dbReference>
<dbReference type="InterPro" id="IPR002104">
    <property type="entry name" value="Integrase_catalytic"/>
</dbReference>
<evidence type="ECO:0000313" key="5">
    <source>
        <dbReference type="EMBL" id="PSR22681.1"/>
    </source>
</evidence>
<organism evidence="5 6">
    <name type="scientific">Sulfobacillus acidophilus</name>
    <dbReference type="NCBI Taxonomy" id="53633"/>
    <lineage>
        <taxon>Bacteria</taxon>
        <taxon>Bacillati</taxon>
        <taxon>Bacillota</taxon>
        <taxon>Clostridia</taxon>
        <taxon>Eubacteriales</taxon>
        <taxon>Clostridiales Family XVII. Incertae Sedis</taxon>
        <taxon>Sulfobacillus</taxon>
    </lineage>
</organism>
<evidence type="ECO:0000256" key="1">
    <source>
        <dbReference type="ARBA" id="ARBA00004496"/>
    </source>
</evidence>
<dbReference type="GO" id="GO:0005737">
    <property type="term" value="C:cytoplasm"/>
    <property type="evidence" value="ECO:0007669"/>
    <property type="project" value="UniProtKB-SubCell"/>
</dbReference>
<dbReference type="Proteomes" id="UP000241848">
    <property type="component" value="Unassembled WGS sequence"/>
</dbReference>
<comment type="caution">
    <text evidence="5">The sequence shown here is derived from an EMBL/GenBank/DDBJ whole genome shotgun (WGS) entry which is preliminary data.</text>
</comment>
<protein>
    <recommendedName>
        <fullName evidence="4">Tyr recombinase domain-containing protein</fullName>
    </recommendedName>
</protein>
<feature type="domain" description="Tyr recombinase" evidence="4">
    <location>
        <begin position="209"/>
        <end position="396"/>
    </location>
</feature>
<dbReference type="GO" id="GO:0003677">
    <property type="term" value="F:DNA binding"/>
    <property type="evidence" value="ECO:0007669"/>
    <property type="project" value="InterPro"/>
</dbReference>
<sequence length="411" mass="46051">MNVQNLRDNYSLLIAYLEDQGYSPIYVARLTREIKRILARADSQAWSSYTDVYRDYTQTPHSPDYLREKRMIIGAIEQFAVYHRFPDGRRRHELFPRGAYPLLSSEFRSIIDTDGAVAQHDGKKPTTIYSESHHAATFFLSLQQQGLDTLAAITEEAVLAIFLSPDETVRRSCSYKKSLTAVLKACIPGQGDACRRILAFLPALREPRKNIPYLTAEEIAQVKAVLAPGDHSLTLRDQAIGTLALYTGLRSCDIAGMTLDAIDWDRDVLSIQQQKTQYPLELPLTARVGNALYAYLTAERPPTEDQHVFLAQRKPYERLKSSSLGNVAGRIMDAAGIRQSSGDRKGFHLFRHYLATALLGHGVPQPVISRTLGHTSPDSLETYLSADFPHLKDCALSIARWPVPEEVLSHA</sequence>
<accession>A0A2T2WKB2</accession>
<keyword evidence="3" id="KW-0233">DNA recombination</keyword>
<evidence type="ECO:0000256" key="2">
    <source>
        <dbReference type="ARBA" id="ARBA00022908"/>
    </source>
</evidence>
<dbReference type="GO" id="GO:0006310">
    <property type="term" value="P:DNA recombination"/>
    <property type="evidence" value="ECO:0007669"/>
    <property type="project" value="UniProtKB-KW"/>
</dbReference>
<dbReference type="InterPro" id="IPR050090">
    <property type="entry name" value="Tyrosine_recombinase_XerCD"/>
</dbReference>
<dbReference type="EMBL" id="PXYV01000013">
    <property type="protein sequence ID" value="PSR22681.1"/>
    <property type="molecule type" value="Genomic_DNA"/>
</dbReference>
<keyword evidence="2" id="KW-0229">DNA integration</keyword>
<dbReference type="PANTHER" id="PTHR30349:SF77">
    <property type="entry name" value="TYROSINE RECOMBINASE XERC"/>
    <property type="match status" value="1"/>
</dbReference>
<gene>
    <name evidence="5" type="ORF">C7B45_05660</name>
</gene>
<dbReference type="InterPro" id="IPR011010">
    <property type="entry name" value="DNA_brk_join_enz"/>
</dbReference>
<dbReference type="PROSITE" id="PS51898">
    <property type="entry name" value="TYR_RECOMBINASE"/>
    <property type="match status" value="1"/>
</dbReference>
<evidence type="ECO:0000313" key="6">
    <source>
        <dbReference type="Proteomes" id="UP000241848"/>
    </source>
</evidence>
<proteinExistence type="predicted"/>
<comment type="subcellular location">
    <subcellularLocation>
        <location evidence="1">Cytoplasm</location>
    </subcellularLocation>
</comment>
<dbReference type="SUPFAM" id="SSF56349">
    <property type="entry name" value="DNA breaking-rejoining enzymes"/>
    <property type="match status" value="1"/>
</dbReference>
<evidence type="ECO:0000256" key="3">
    <source>
        <dbReference type="ARBA" id="ARBA00023172"/>
    </source>
</evidence>
<name>A0A2T2WKB2_9FIRM</name>
<dbReference type="AlphaFoldDB" id="A0A2T2WKB2"/>
<dbReference type="Pfam" id="PF00589">
    <property type="entry name" value="Phage_integrase"/>
    <property type="match status" value="1"/>
</dbReference>
<dbReference type="Gene3D" id="1.10.443.10">
    <property type="entry name" value="Intergrase catalytic core"/>
    <property type="match status" value="1"/>
</dbReference>